<dbReference type="RefSeq" id="WP_316760945.1">
    <property type="nucleotide sequence ID" value="NZ_BAABAK010000005.1"/>
</dbReference>
<protein>
    <submittedName>
        <fullName evidence="1">Uncharacterized protein</fullName>
    </submittedName>
</protein>
<gene>
    <name evidence="1" type="ORF">GCM10022246_14520</name>
</gene>
<reference evidence="2" key="1">
    <citation type="journal article" date="2019" name="Int. J. Syst. Evol. Microbiol.">
        <title>The Global Catalogue of Microorganisms (GCM) 10K type strain sequencing project: providing services to taxonomists for standard genome sequencing and annotation.</title>
        <authorList>
            <consortium name="The Broad Institute Genomics Platform"/>
            <consortium name="The Broad Institute Genome Sequencing Center for Infectious Disease"/>
            <person name="Wu L."/>
            <person name="Ma J."/>
        </authorList>
    </citation>
    <scope>NUCLEOTIDE SEQUENCE [LARGE SCALE GENOMIC DNA]</scope>
    <source>
        <strain evidence="2">JCM 17338</strain>
    </source>
</reference>
<comment type="caution">
    <text evidence="1">The sequence shown here is derived from an EMBL/GenBank/DDBJ whole genome shotgun (WGS) entry which is preliminary data.</text>
</comment>
<proteinExistence type="predicted"/>
<keyword evidence="2" id="KW-1185">Reference proteome</keyword>
<evidence type="ECO:0000313" key="1">
    <source>
        <dbReference type="EMBL" id="GAA3962347.1"/>
    </source>
</evidence>
<dbReference type="Proteomes" id="UP001501081">
    <property type="component" value="Unassembled WGS sequence"/>
</dbReference>
<name>A0ABP7PB87_9SPHI</name>
<evidence type="ECO:0000313" key="2">
    <source>
        <dbReference type="Proteomes" id="UP001501081"/>
    </source>
</evidence>
<accession>A0ABP7PB87</accession>
<dbReference type="EMBL" id="BAABAK010000005">
    <property type="protein sequence ID" value="GAA3962347.1"/>
    <property type="molecule type" value="Genomic_DNA"/>
</dbReference>
<sequence length="71" mass="8162">MHIMPGTDTRIINLEGTIIIITAVKDDVSLYRVMIDGIFYGYLRRIDGVLHQVEGSNISNYFFNEICRVIQ</sequence>
<organism evidence="1 2">
    <name type="scientific">Pedobacter ginsengiterrae</name>
    <dbReference type="NCBI Taxonomy" id="871696"/>
    <lineage>
        <taxon>Bacteria</taxon>
        <taxon>Pseudomonadati</taxon>
        <taxon>Bacteroidota</taxon>
        <taxon>Sphingobacteriia</taxon>
        <taxon>Sphingobacteriales</taxon>
        <taxon>Sphingobacteriaceae</taxon>
        <taxon>Pedobacter</taxon>
    </lineage>
</organism>